<organism evidence="3 4">
    <name type="scientific">Helobdella robusta</name>
    <name type="common">Californian leech</name>
    <dbReference type="NCBI Taxonomy" id="6412"/>
    <lineage>
        <taxon>Eukaryota</taxon>
        <taxon>Metazoa</taxon>
        <taxon>Spiralia</taxon>
        <taxon>Lophotrochozoa</taxon>
        <taxon>Annelida</taxon>
        <taxon>Clitellata</taxon>
        <taxon>Hirudinea</taxon>
        <taxon>Rhynchobdellida</taxon>
        <taxon>Glossiphoniidae</taxon>
        <taxon>Helobdella</taxon>
    </lineage>
</organism>
<dbReference type="OrthoDB" id="6422897at2759"/>
<reference evidence="3" key="3">
    <citation type="submission" date="2015-06" db="UniProtKB">
        <authorList>
            <consortium name="EnsemblMetazoa"/>
        </authorList>
    </citation>
    <scope>IDENTIFICATION</scope>
</reference>
<keyword evidence="4" id="KW-1185">Reference proteome</keyword>
<feature type="region of interest" description="Disordered" evidence="1">
    <location>
        <begin position="181"/>
        <end position="206"/>
    </location>
</feature>
<dbReference type="EMBL" id="AMQM01003870">
    <property type="status" value="NOT_ANNOTATED_CDS"/>
    <property type="molecule type" value="Genomic_DNA"/>
</dbReference>
<evidence type="ECO:0000313" key="2">
    <source>
        <dbReference type="EMBL" id="ESO05741.1"/>
    </source>
</evidence>
<dbReference type="eggNOG" id="KOG3599">
    <property type="taxonomic scope" value="Eukaryota"/>
</dbReference>
<accession>T1F488</accession>
<dbReference type="EMBL" id="KB096325">
    <property type="protein sequence ID" value="ESO05741.1"/>
    <property type="molecule type" value="Genomic_DNA"/>
</dbReference>
<feature type="compositionally biased region" description="Basic and acidic residues" evidence="1">
    <location>
        <begin position="1"/>
        <end position="20"/>
    </location>
</feature>
<dbReference type="STRING" id="6412.T1F488"/>
<dbReference type="GeneID" id="20203637"/>
<evidence type="ECO:0000313" key="4">
    <source>
        <dbReference type="Proteomes" id="UP000015101"/>
    </source>
</evidence>
<protein>
    <submittedName>
        <fullName evidence="2 3">Uncharacterized protein</fullName>
    </submittedName>
</protein>
<evidence type="ECO:0000313" key="3">
    <source>
        <dbReference type="EnsemblMetazoa" id="HelroP171409"/>
    </source>
</evidence>
<gene>
    <name evidence="3" type="primary">20203637</name>
    <name evidence="2" type="ORF">HELRODRAFT_171409</name>
</gene>
<dbReference type="HOGENOM" id="CLU_1333218_0_0_1"/>
<evidence type="ECO:0000256" key="1">
    <source>
        <dbReference type="SAM" id="MobiDB-lite"/>
    </source>
</evidence>
<dbReference type="InParanoid" id="T1F488"/>
<dbReference type="Proteomes" id="UP000015101">
    <property type="component" value="Unassembled WGS sequence"/>
</dbReference>
<proteinExistence type="predicted"/>
<reference evidence="4" key="1">
    <citation type="submission" date="2012-12" db="EMBL/GenBank/DDBJ databases">
        <authorList>
            <person name="Hellsten U."/>
            <person name="Grimwood J."/>
            <person name="Chapman J.A."/>
            <person name="Shapiro H."/>
            <person name="Aerts A."/>
            <person name="Otillar R.P."/>
            <person name="Terry A.Y."/>
            <person name="Boore J.L."/>
            <person name="Simakov O."/>
            <person name="Marletaz F."/>
            <person name="Cho S.-J."/>
            <person name="Edsinger-Gonzales E."/>
            <person name="Havlak P."/>
            <person name="Kuo D.-H."/>
            <person name="Larsson T."/>
            <person name="Lv J."/>
            <person name="Arendt D."/>
            <person name="Savage R."/>
            <person name="Osoegawa K."/>
            <person name="de Jong P."/>
            <person name="Lindberg D.R."/>
            <person name="Seaver E.C."/>
            <person name="Weisblat D.A."/>
            <person name="Putnam N.H."/>
            <person name="Grigoriev I.V."/>
            <person name="Rokhsar D.S."/>
        </authorList>
    </citation>
    <scope>NUCLEOTIDE SEQUENCE</scope>
</reference>
<reference evidence="2 4" key="2">
    <citation type="journal article" date="2013" name="Nature">
        <title>Insights into bilaterian evolution from three spiralian genomes.</title>
        <authorList>
            <person name="Simakov O."/>
            <person name="Marletaz F."/>
            <person name="Cho S.J."/>
            <person name="Edsinger-Gonzales E."/>
            <person name="Havlak P."/>
            <person name="Hellsten U."/>
            <person name="Kuo D.H."/>
            <person name="Larsson T."/>
            <person name="Lv J."/>
            <person name="Arendt D."/>
            <person name="Savage R."/>
            <person name="Osoegawa K."/>
            <person name="de Jong P."/>
            <person name="Grimwood J."/>
            <person name="Chapman J.A."/>
            <person name="Shapiro H."/>
            <person name="Aerts A."/>
            <person name="Otillar R.P."/>
            <person name="Terry A.Y."/>
            <person name="Boore J.L."/>
            <person name="Grigoriev I.V."/>
            <person name="Lindberg D.R."/>
            <person name="Seaver E.C."/>
            <person name="Weisblat D.A."/>
            <person name="Putnam N.H."/>
            <person name="Rokhsar D.S."/>
        </authorList>
    </citation>
    <scope>NUCLEOTIDE SEQUENCE</scope>
</reference>
<feature type="region of interest" description="Disordered" evidence="1">
    <location>
        <begin position="1"/>
        <end position="22"/>
    </location>
</feature>
<dbReference type="KEGG" id="hro:HELRODRAFT_171409"/>
<dbReference type="EnsemblMetazoa" id="HelroT171409">
    <property type="protein sequence ID" value="HelroP171409"/>
    <property type="gene ID" value="HelroG171409"/>
</dbReference>
<dbReference type="Gene3D" id="1.20.5.340">
    <property type="match status" value="1"/>
</dbReference>
<dbReference type="CTD" id="20203637"/>
<sequence>MEVIDKINKTTDEDVNDKSKSNNGKMIQNDAFVALQKRVDRMESSIDRIISKVDAVLVKLEAIERAKSKRRENIGKLMTSISEMWKLFHKRNGTSSLKKISISYMEQMKTSLFGGLQVDSELPLNYHGLFYRLGPAKRYINYRANEAGTADLKAAEFKNSKYNELKNNTKSSLLATFLKHSDEPSEERKRQQMEKVVKEELDKWDN</sequence>
<name>T1F488_HELRO</name>
<dbReference type="AlphaFoldDB" id="T1F488"/>
<dbReference type="RefSeq" id="XP_009016374.1">
    <property type="nucleotide sequence ID" value="XM_009018126.1"/>
</dbReference>